<keyword evidence="3" id="KW-0805">Transcription regulation</keyword>
<evidence type="ECO:0000256" key="5">
    <source>
        <dbReference type="ARBA" id="ARBA00023242"/>
    </source>
</evidence>
<evidence type="ECO:0000256" key="1">
    <source>
        <dbReference type="ARBA" id="ARBA00004123"/>
    </source>
</evidence>
<dbReference type="PANTHER" id="PTHR13162">
    <property type="entry name" value="CCR4-NOT TRANSCRIPTION COMPLEX"/>
    <property type="match status" value="1"/>
</dbReference>
<evidence type="ECO:0000259" key="8">
    <source>
        <dbReference type="Pfam" id="PF12842"/>
    </source>
</evidence>
<dbReference type="Pfam" id="PF16415">
    <property type="entry name" value="CNOT1_CAF1_bind"/>
    <property type="match status" value="2"/>
</dbReference>
<keyword evidence="11" id="KW-1185">Reference proteome</keyword>
<dbReference type="GO" id="GO:0017148">
    <property type="term" value="P:negative regulation of translation"/>
    <property type="evidence" value="ECO:0007669"/>
    <property type="project" value="InterPro"/>
</dbReference>
<dbReference type="STRING" id="70667.A0A183SZY3"/>
<dbReference type="OrthoDB" id="1933107at2759"/>
<name>A0A183SZY3_SCHSO</name>
<comment type="subcellular location">
    <subcellularLocation>
        <location evidence="1">Nucleus</location>
    </subcellularLocation>
</comment>
<dbReference type="AlphaFoldDB" id="A0A183SZY3"/>
<feature type="domain" description="CCR4-NOT transcription complex subunit 1 CAF1-binding" evidence="9">
    <location>
        <begin position="132"/>
        <end position="259"/>
    </location>
</feature>
<evidence type="ECO:0000259" key="7">
    <source>
        <dbReference type="Pfam" id="PF04054"/>
    </source>
</evidence>
<evidence type="ECO:0000313" key="11">
    <source>
        <dbReference type="Proteomes" id="UP000275846"/>
    </source>
</evidence>
<sequence length="1203" mass="135335">MPVYFVTDKNSCGPLTSRTQHMSLGRENERWRELHYKLFPNDLLSMGSHAVQEYQPPDPPDEAISDRVCFLFNNLTKVNVKEKSADVGEILEENLLPWFAYYLVCKRVTVEHTFHDLFAMVLDFLQERMRADKDDSTARVSLKNLGSFLGLVTLARNKPILHDDLNIKDLLYEAYSKGAVPLNYVVPFVSRVMRAATESIVFRPPNPWTVAILKVLREMHLMGDVKSTVRFEIEILFKSFDYRLEDVQPAHFLRDRSPAATTVYHPTAAPQPQPTDPFDFSGDFVTGGTPPSRVPAPTSATTLAITSSAAAAAAAAAAQQHVDVNTLRSCLNLDEILQQLALNSACIPNASAALNLLHSEPNIRNVIQPAIEKAIDELSTPLFERCSRITVTTVVTIVRKDFALDPDPTRLLYAARQMVRHLTAGMSLITAREVLGMALVNNLKSIILASIQSASAQEKEAVECITHLVVSKSMQACLAFIQKTVAERAVREVEKKLEADAKLREELGPQRFLKQAEARLLGPSRMTVYHEFGRSIPGFYPSGSGPHLANLGANLPLDSSTFQQQAAAAAAQLQQQQLQASQQQQRRMLFSYPTSAMQTRVDQLTTASDQQTLRLRLSCARVRALLDLGLLENLPFYSDSPGLNSAVAALYAGCSRAREFDDPPSLQKKTETLIRYWLDLYQSPRQNEPETVENIILHLSRMGVLAMDESLTRFFRLATIYVVERALKQLRTAAAVGSAAARVGSYTVLDAYARLIIFANVLISRLPYLTFFRQIALLNKVLGIIGGTLLQELEVHRDYFHPMPFERVLVMLFNELYSSIYGGKESESIAFGHLLHLLRPERATTFMFAWLEMVAHRSFVNKTLAADPATTPTPLRAAYQAIYAQLLVDLLKFLGYFLQNALLTKPVQCLYTATLRLFLVLFYDFPEFISEYCALFCDLVPSNALQLRNLILSAAPSRETPQIDPLQTHPIDQRALLEDPTGYCMEAGLRLPPPLRAELDAYFTTRAPVKLLSELVTILGAAAALWGVRATQQLATFGLPDGMHYNVELMMNLVLYICITAIQSLRERSMPLNMTTIAHTPQMDIIQSLVLNLDNEGRYLLLNCMANQLRYPNSHTYYFSYTILYLFSEQSKEQVKEQISRVLMERLIVNRPHPWGLLMTSAELLRNPAYRFWEHEFARCHSEMEIYQRLLVWGVTMPQAQAG</sequence>
<evidence type="ECO:0000256" key="6">
    <source>
        <dbReference type="ARBA" id="ARBA00025717"/>
    </source>
</evidence>
<protein>
    <submittedName>
        <fullName evidence="12">CCR4-NOT transcription complex subunit 1</fullName>
    </submittedName>
</protein>
<evidence type="ECO:0000259" key="9">
    <source>
        <dbReference type="Pfam" id="PF16415"/>
    </source>
</evidence>
<evidence type="ECO:0000313" key="10">
    <source>
        <dbReference type="EMBL" id="VDL96166.1"/>
    </source>
</evidence>
<reference evidence="10 11" key="2">
    <citation type="submission" date="2018-11" db="EMBL/GenBank/DDBJ databases">
        <authorList>
            <consortium name="Pathogen Informatics"/>
        </authorList>
    </citation>
    <scope>NUCLEOTIDE SEQUENCE [LARGE SCALE GENOMIC DNA]</scope>
    <source>
        <strain evidence="10 11">NST_G2</strain>
    </source>
</reference>
<dbReference type="GO" id="GO:0030015">
    <property type="term" value="C:CCR4-NOT core complex"/>
    <property type="evidence" value="ECO:0007669"/>
    <property type="project" value="InterPro"/>
</dbReference>
<dbReference type="GO" id="GO:0005634">
    <property type="term" value="C:nucleus"/>
    <property type="evidence" value="ECO:0007669"/>
    <property type="project" value="UniProtKB-SubCell"/>
</dbReference>
<evidence type="ECO:0000256" key="2">
    <source>
        <dbReference type="ARBA" id="ARBA00022491"/>
    </source>
</evidence>
<dbReference type="InterPro" id="IPR040398">
    <property type="entry name" value="Not1"/>
</dbReference>
<evidence type="ECO:0000313" key="12">
    <source>
        <dbReference type="WBParaSite" id="SSLN_0001014301-mRNA-1"/>
    </source>
</evidence>
<dbReference type="InterPro" id="IPR032191">
    <property type="entry name" value="CNOT1_CAF1_bind"/>
</dbReference>
<proteinExistence type="inferred from homology"/>
<feature type="domain" description="CCR4-NOT transcription complex subunit 1" evidence="8">
    <location>
        <begin position="361"/>
        <end position="505"/>
    </location>
</feature>
<organism evidence="12">
    <name type="scientific">Schistocephalus solidus</name>
    <name type="common">Tapeworm</name>
    <dbReference type="NCBI Taxonomy" id="70667"/>
    <lineage>
        <taxon>Eukaryota</taxon>
        <taxon>Metazoa</taxon>
        <taxon>Spiralia</taxon>
        <taxon>Lophotrochozoa</taxon>
        <taxon>Platyhelminthes</taxon>
        <taxon>Cestoda</taxon>
        <taxon>Eucestoda</taxon>
        <taxon>Diphyllobothriidea</taxon>
        <taxon>Diphyllobothriidae</taxon>
        <taxon>Schistocephalus</taxon>
    </lineage>
</organism>
<dbReference type="GO" id="GO:0060090">
    <property type="term" value="F:molecular adaptor activity"/>
    <property type="evidence" value="ECO:0007669"/>
    <property type="project" value="TreeGrafter"/>
</dbReference>
<dbReference type="PANTHER" id="PTHR13162:SF8">
    <property type="entry name" value="CCR4-NOT TRANSCRIPTION COMPLEX SUBUNIT 1"/>
    <property type="match status" value="1"/>
</dbReference>
<dbReference type="InterPro" id="IPR024557">
    <property type="entry name" value="CNOT1_dom_4"/>
</dbReference>
<dbReference type="EMBL" id="UYSU01035451">
    <property type="protein sequence ID" value="VDL96166.1"/>
    <property type="molecule type" value="Genomic_DNA"/>
</dbReference>
<dbReference type="WBParaSite" id="SSLN_0001014301-mRNA-1">
    <property type="protein sequence ID" value="SSLN_0001014301-mRNA-1"/>
    <property type="gene ID" value="SSLN_0001014301"/>
</dbReference>
<dbReference type="GO" id="GO:0000932">
    <property type="term" value="C:P-body"/>
    <property type="evidence" value="ECO:0007669"/>
    <property type="project" value="TreeGrafter"/>
</dbReference>
<accession>A0A183SZY3</accession>
<dbReference type="Pfam" id="PF04054">
    <property type="entry name" value="Not1"/>
    <property type="match status" value="1"/>
</dbReference>
<dbReference type="Gene3D" id="1.25.40.180">
    <property type="match status" value="1"/>
</dbReference>
<reference evidence="12" key="1">
    <citation type="submission" date="2016-06" db="UniProtKB">
        <authorList>
            <consortium name="WormBaseParasite"/>
        </authorList>
    </citation>
    <scope>IDENTIFICATION</scope>
</reference>
<dbReference type="Gene3D" id="1.25.40.790">
    <property type="match status" value="1"/>
</dbReference>
<evidence type="ECO:0000256" key="3">
    <source>
        <dbReference type="ARBA" id="ARBA00023015"/>
    </source>
</evidence>
<dbReference type="Pfam" id="PF12842">
    <property type="entry name" value="DUF3819"/>
    <property type="match status" value="1"/>
</dbReference>
<dbReference type="Gene3D" id="1.25.40.800">
    <property type="match status" value="1"/>
</dbReference>
<feature type="domain" description="CCR4-NOT transcription complex subunit 1 CAF1-binding" evidence="9">
    <location>
        <begin position="59"/>
        <end position="127"/>
    </location>
</feature>
<comment type="similarity">
    <text evidence="6">Belongs to the CNOT1 family.</text>
</comment>
<gene>
    <name evidence="10" type="ORF">SSLN_LOCUS9781</name>
</gene>
<keyword evidence="2" id="KW-0678">Repressor</keyword>
<keyword evidence="4" id="KW-0804">Transcription</keyword>
<evidence type="ECO:0000256" key="4">
    <source>
        <dbReference type="ARBA" id="ARBA00023163"/>
    </source>
</evidence>
<keyword evidence="5" id="KW-0539">Nucleus</keyword>
<dbReference type="Proteomes" id="UP000275846">
    <property type="component" value="Unassembled WGS sequence"/>
</dbReference>
<dbReference type="InterPro" id="IPR007196">
    <property type="entry name" value="CCR4-Not_Not1_C"/>
</dbReference>
<dbReference type="GO" id="GO:0000288">
    <property type="term" value="P:nuclear-transcribed mRNA catabolic process, deadenylation-dependent decay"/>
    <property type="evidence" value="ECO:0007669"/>
    <property type="project" value="TreeGrafter"/>
</dbReference>
<feature type="domain" description="CCR4-Not complex component Not1 C-terminal" evidence="7">
    <location>
        <begin position="830"/>
        <end position="1185"/>
    </location>
</feature>